<dbReference type="InterPro" id="IPR025676">
    <property type="entry name" value="Clr5_dom"/>
</dbReference>
<sequence>MEAQYAFKATENQYKKQFKKWKIDHKRLKGAEFKAIVRKKRERERGNPAKNTEFRLRGEKVEGSKIIRYQKR</sequence>
<dbReference type="EMBL" id="CAJPDR010000303">
    <property type="protein sequence ID" value="CAF9931186.1"/>
    <property type="molecule type" value="Genomic_DNA"/>
</dbReference>
<evidence type="ECO:0000313" key="2">
    <source>
        <dbReference type="EMBL" id="CAF9931186.1"/>
    </source>
</evidence>
<dbReference type="OrthoDB" id="5308957at2759"/>
<dbReference type="AlphaFoldDB" id="A0A8H3FUX8"/>
<dbReference type="PANTHER" id="PTHR38788:SF3">
    <property type="entry name" value="CLR5 DOMAIN-CONTAINING PROTEIN"/>
    <property type="match status" value="1"/>
</dbReference>
<reference evidence="2" key="1">
    <citation type="submission" date="2021-03" db="EMBL/GenBank/DDBJ databases">
        <authorList>
            <person name="Tagirdzhanova G."/>
        </authorList>
    </citation>
    <scope>NUCLEOTIDE SEQUENCE</scope>
</reference>
<keyword evidence="3" id="KW-1185">Reference proteome</keyword>
<name>A0A8H3FUX8_9LECA</name>
<evidence type="ECO:0000259" key="1">
    <source>
        <dbReference type="Pfam" id="PF14420"/>
    </source>
</evidence>
<organism evidence="2 3">
    <name type="scientific">Alectoria fallacina</name>
    <dbReference type="NCBI Taxonomy" id="1903189"/>
    <lineage>
        <taxon>Eukaryota</taxon>
        <taxon>Fungi</taxon>
        <taxon>Dikarya</taxon>
        <taxon>Ascomycota</taxon>
        <taxon>Pezizomycotina</taxon>
        <taxon>Lecanoromycetes</taxon>
        <taxon>OSLEUM clade</taxon>
        <taxon>Lecanoromycetidae</taxon>
        <taxon>Lecanorales</taxon>
        <taxon>Lecanorineae</taxon>
        <taxon>Parmeliaceae</taxon>
        <taxon>Alectoria</taxon>
    </lineage>
</organism>
<evidence type="ECO:0000313" key="3">
    <source>
        <dbReference type="Proteomes" id="UP000664203"/>
    </source>
</evidence>
<dbReference type="Proteomes" id="UP000664203">
    <property type="component" value="Unassembled WGS sequence"/>
</dbReference>
<gene>
    <name evidence="2" type="ORF">ALECFALPRED_004949</name>
</gene>
<dbReference type="Pfam" id="PF14420">
    <property type="entry name" value="Clr5"/>
    <property type="match status" value="1"/>
</dbReference>
<protein>
    <recommendedName>
        <fullName evidence="1">Clr5 domain-containing protein</fullName>
    </recommendedName>
</protein>
<comment type="caution">
    <text evidence="2">The sequence shown here is derived from an EMBL/GenBank/DDBJ whole genome shotgun (WGS) entry which is preliminary data.</text>
</comment>
<dbReference type="PANTHER" id="PTHR38788">
    <property type="entry name" value="CLR5 DOMAIN-CONTAINING PROTEIN"/>
    <property type="match status" value="1"/>
</dbReference>
<proteinExistence type="predicted"/>
<accession>A0A8H3FUX8</accession>
<feature type="domain" description="Clr5" evidence="1">
    <location>
        <begin position="1"/>
        <end position="24"/>
    </location>
</feature>